<keyword evidence="4" id="KW-1185">Reference proteome</keyword>
<dbReference type="Gene3D" id="3.90.79.10">
    <property type="entry name" value="Nucleoside Triphosphate Pyrophosphohydrolase"/>
    <property type="match status" value="1"/>
</dbReference>
<sequence>MELRRKRATSVPSVQVLLRISLAINCILLLIIFYLNLGTDVIVNKNTDNLNVIETSWHGGHPAEDRSGSCWCGNHDGYCMCTPNLAIDLIITSSSSSSSSGKNNKSKVPTVDDYIWLVRRKDTNQLATMGGFVDVNETVEDAVKRELMEEMALTLHTIVPPKLVGLYSDPRRDNRRRTASAVFAVHLPHIQHPHAGDDAKEVVQIPILSIEDHDYFADHRTILLDYRATLIGDIIKDSTEGDFAADIQRSTCGQFQNSLH</sequence>
<dbReference type="PANTHER" id="PTHR43736">
    <property type="entry name" value="ADP-RIBOSE PYROPHOSPHATASE"/>
    <property type="match status" value="1"/>
</dbReference>
<gene>
    <name evidence="3" type="ORF">FRACYDRAFT_271337</name>
</gene>
<name>A0A1E7EUE7_9STRA</name>
<dbReference type="InParanoid" id="A0A1E7EUE7"/>
<organism evidence="3 4">
    <name type="scientific">Fragilariopsis cylindrus CCMP1102</name>
    <dbReference type="NCBI Taxonomy" id="635003"/>
    <lineage>
        <taxon>Eukaryota</taxon>
        <taxon>Sar</taxon>
        <taxon>Stramenopiles</taxon>
        <taxon>Ochrophyta</taxon>
        <taxon>Bacillariophyta</taxon>
        <taxon>Bacillariophyceae</taxon>
        <taxon>Bacillariophycidae</taxon>
        <taxon>Bacillariales</taxon>
        <taxon>Bacillariaceae</taxon>
        <taxon>Fragilariopsis</taxon>
    </lineage>
</organism>
<proteinExistence type="predicted"/>
<evidence type="ECO:0000256" key="1">
    <source>
        <dbReference type="SAM" id="Phobius"/>
    </source>
</evidence>
<dbReference type="KEGG" id="fcy:FRACYDRAFT_271337"/>
<feature type="transmembrane region" description="Helical" evidence="1">
    <location>
        <begin position="16"/>
        <end position="37"/>
    </location>
</feature>
<reference evidence="3 4" key="1">
    <citation type="submission" date="2016-09" db="EMBL/GenBank/DDBJ databases">
        <title>Extensive genetic diversity and differential bi-allelic expression allows diatom success in the polar Southern Ocean.</title>
        <authorList>
            <consortium name="DOE Joint Genome Institute"/>
            <person name="Mock T."/>
            <person name="Otillar R.P."/>
            <person name="Strauss J."/>
            <person name="Dupont C."/>
            <person name="Frickenhaus S."/>
            <person name="Maumus F."/>
            <person name="Mcmullan M."/>
            <person name="Sanges R."/>
            <person name="Schmutz J."/>
            <person name="Toseland A."/>
            <person name="Valas R."/>
            <person name="Veluchamy A."/>
            <person name="Ward B.J."/>
            <person name="Allen A."/>
            <person name="Barry K."/>
            <person name="Falciatore A."/>
            <person name="Ferrante M."/>
            <person name="Fortunato A.E."/>
            <person name="Gloeckner G."/>
            <person name="Gruber A."/>
            <person name="Hipkin R."/>
            <person name="Janech M."/>
            <person name="Kroth P."/>
            <person name="Leese F."/>
            <person name="Lindquist E."/>
            <person name="Lyon B.R."/>
            <person name="Martin J."/>
            <person name="Mayer C."/>
            <person name="Parker M."/>
            <person name="Quesneville H."/>
            <person name="Raymond J."/>
            <person name="Uhlig C."/>
            <person name="Valentin K.U."/>
            <person name="Worden A.Z."/>
            <person name="Armbrust E.V."/>
            <person name="Bowler C."/>
            <person name="Green B."/>
            <person name="Moulton V."/>
            <person name="Van Oosterhout C."/>
            <person name="Grigoriev I."/>
        </authorList>
    </citation>
    <scope>NUCLEOTIDE SEQUENCE [LARGE SCALE GENOMIC DNA]</scope>
    <source>
        <strain evidence="3 4">CCMP1102</strain>
    </source>
</reference>
<dbReference type="PROSITE" id="PS51462">
    <property type="entry name" value="NUDIX"/>
    <property type="match status" value="1"/>
</dbReference>
<dbReference type="Pfam" id="PF00293">
    <property type="entry name" value="NUDIX"/>
    <property type="match status" value="1"/>
</dbReference>
<evidence type="ECO:0000259" key="2">
    <source>
        <dbReference type="PROSITE" id="PS51462"/>
    </source>
</evidence>
<accession>A0A1E7EUE7</accession>
<feature type="domain" description="Nudix hydrolase" evidence="2">
    <location>
        <begin position="80"/>
        <end position="231"/>
    </location>
</feature>
<dbReference type="Proteomes" id="UP000095751">
    <property type="component" value="Unassembled WGS sequence"/>
</dbReference>
<dbReference type="InterPro" id="IPR015797">
    <property type="entry name" value="NUDIX_hydrolase-like_dom_sf"/>
</dbReference>
<dbReference type="AlphaFoldDB" id="A0A1E7EUE7"/>
<evidence type="ECO:0000313" key="4">
    <source>
        <dbReference type="Proteomes" id="UP000095751"/>
    </source>
</evidence>
<keyword evidence="1" id="KW-1133">Transmembrane helix</keyword>
<keyword evidence="1" id="KW-0812">Transmembrane</keyword>
<evidence type="ECO:0000313" key="3">
    <source>
        <dbReference type="EMBL" id="OEU09424.1"/>
    </source>
</evidence>
<dbReference type="PANTHER" id="PTHR43736:SF5">
    <property type="entry name" value="NUDIX HYDROLASE DOMAIN-CONTAINING PROTEIN"/>
    <property type="match status" value="1"/>
</dbReference>
<keyword evidence="1" id="KW-0472">Membrane</keyword>
<dbReference type="SUPFAM" id="SSF55811">
    <property type="entry name" value="Nudix"/>
    <property type="match status" value="1"/>
</dbReference>
<dbReference type="OrthoDB" id="447842at2759"/>
<protein>
    <recommendedName>
        <fullName evidence="2">Nudix hydrolase domain-containing protein</fullName>
    </recommendedName>
</protein>
<dbReference type="InterPro" id="IPR000086">
    <property type="entry name" value="NUDIX_hydrolase_dom"/>
</dbReference>
<dbReference type="EMBL" id="KV784375">
    <property type="protein sequence ID" value="OEU09424.1"/>
    <property type="molecule type" value="Genomic_DNA"/>
</dbReference>